<feature type="transmembrane region" description="Helical" evidence="2">
    <location>
        <begin position="288"/>
        <end position="310"/>
    </location>
</feature>
<feature type="region of interest" description="Disordered" evidence="1">
    <location>
        <begin position="133"/>
        <end position="284"/>
    </location>
</feature>
<feature type="signal peptide" evidence="3">
    <location>
        <begin position="1"/>
        <end position="22"/>
    </location>
</feature>
<proteinExistence type="predicted"/>
<keyword evidence="5" id="KW-1185">Reference proteome</keyword>
<feature type="compositionally biased region" description="Basic residues" evidence="1">
    <location>
        <begin position="102"/>
        <end position="111"/>
    </location>
</feature>
<feature type="compositionally biased region" description="Polar residues" evidence="1">
    <location>
        <begin position="237"/>
        <end position="249"/>
    </location>
</feature>
<dbReference type="Ensembl" id="ENSAPOT00000009026.1">
    <property type="protein sequence ID" value="ENSAPOP00000005040.1"/>
    <property type="gene ID" value="ENSAPOG00000006668.1"/>
</dbReference>
<dbReference type="Pfam" id="PF15672">
    <property type="entry name" value="Mucin15"/>
    <property type="match status" value="1"/>
</dbReference>
<protein>
    <submittedName>
        <fullName evidence="4">Mucin 15, cell surface associated</fullName>
    </submittedName>
</protein>
<keyword evidence="3" id="KW-0732">Signal</keyword>
<evidence type="ECO:0000256" key="1">
    <source>
        <dbReference type="SAM" id="MobiDB-lite"/>
    </source>
</evidence>
<feature type="compositionally biased region" description="Low complexity" evidence="1">
    <location>
        <begin position="196"/>
        <end position="220"/>
    </location>
</feature>
<name>A0A3Q1FD48_9TELE</name>
<sequence length="369" mass="38869">MQLLKTTAVLLLLVQTFHLASLQDSTDSPGRTIDKSWWRDRPKNEIPKENADSDQGNDADYSGIASGSMATNSEEERNIAGEANETESDVTTASPHVFHNGTQKKHKHHKTTVSPTMMASNATNWNHSVDAKEVNSTATPQNSTGSPDVPSTTTQNSTTELANGTGSVNATSAPTPAAPDVNVTTTNSSSAEFPLNTSDKNSTTATNTTGNETTNANPNAPEHTTTTNPNVPEDATSAANPNTSKNATSEAPVPPEKSNNTDKSAGGSGSSSERGVASDPNKSTRQGAWGAILGIAVAVALVGLVAYVILKKRHQKAFSHRKLVEDFPADPVHRLDNNEPLDLNYGGSAYYNPALQGDSIQMSNIPGRP</sequence>
<dbReference type="AlphaFoldDB" id="A0A3Q1FD48"/>
<dbReference type="STRING" id="80966.ENSAPOP00000005040"/>
<feature type="compositionally biased region" description="Basic and acidic residues" evidence="1">
    <location>
        <begin position="32"/>
        <end position="51"/>
    </location>
</feature>
<evidence type="ECO:0000256" key="2">
    <source>
        <dbReference type="SAM" id="Phobius"/>
    </source>
</evidence>
<accession>A0A3Q1FD48</accession>
<keyword evidence="2" id="KW-1133">Transmembrane helix</keyword>
<feature type="chain" id="PRO_5018791510" evidence="3">
    <location>
        <begin position="23"/>
        <end position="369"/>
    </location>
</feature>
<evidence type="ECO:0000256" key="3">
    <source>
        <dbReference type="SAM" id="SignalP"/>
    </source>
</evidence>
<dbReference type="InterPro" id="IPR031371">
    <property type="entry name" value="Mucin-15"/>
</dbReference>
<dbReference type="PANTHER" id="PTHR45427:SF1">
    <property type="entry name" value="MUCIN-15"/>
    <property type="match status" value="1"/>
</dbReference>
<dbReference type="GeneTree" id="ENSGT00860000135092"/>
<evidence type="ECO:0000313" key="5">
    <source>
        <dbReference type="Proteomes" id="UP000257200"/>
    </source>
</evidence>
<keyword evidence="2" id="KW-0472">Membrane</keyword>
<feature type="region of interest" description="Disordered" evidence="1">
    <location>
        <begin position="23"/>
        <end position="112"/>
    </location>
</feature>
<keyword evidence="2" id="KW-0812">Transmembrane</keyword>
<organism evidence="4 5">
    <name type="scientific">Acanthochromis polyacanthus</name>
    <name type="common">spiny chromis</name>
    <dbReference type="NCBI Taxonomy" id="80966"/>
    <lineage>
        <taxon>Eukaryota</taxon>
        <taxon>Metazoa</taxon>
        <taxon>Chordata</taxon>
        <taxon>Craniata</taxon>
        <taxon>Vertebrata</taxon>
        <taxon>Euteleostomi</taxon>
        <taxon>Actinopterygii</taxon>
        <taxon>Neopterygii</taxon>
        <taxon>Teleostei</taxon>
        <taxon>Neoteleostei</taxon>
        <taxon>Acanthomorphata</taxon>
        <taxon>Ovalentaria</taxon>
        <taxon>Pomacentridae</taxon>
        <taxon>Acanthochromis</taxon>
    </lineage>
</organism>
<reference evidence="4" key="2">
    <citation type="submission" date="2025-09" db="UniProtKB">
        <authorList>
            <consortium name="Ensembl"/>
        </authorList>
    </citation>
    <scope>IDENTIFICATION</scope>
</reference>
<dbReference type="InParanoid" id="A0A3Q1FD48"/>
<evidence type="ECO:0000313" key="4">
    <source>
        <dbReference type="Ensembl" id="ENSAPOP00000005040.1"/>
    </source>
</evidence>
<dbReference type="Proteomes" id="UP000257200">
    <property type="component" value="Unplaced"/>
</dbReference>
<dbReference type="PANTHER" id="PTHR45427">
    <property type="entry name" value="MUCIN-15"/>
    <property type="match status" value="1"/>
</dbReference>
<reference evidence="4" key="1">
    <citation type="submission" date="2025-08" db="UniProtKB">
        <authorList>
            <consortium name="Ensembl"/>
        </authorList>
    </citation>
    <scope>IDENTIFICATION</scope>
</reference>
<feature type="compositionally biased region" description="Polar residues" evidence="1">
    <location>
        <begin position="134"/>
        <end position="174"/>
    </location>
</feature>
<feature type="compositionally biased region" description="Polar residues" evidence="1">
    <location>
        <begin position="182"/>
        <end position="191"/>
    </location>
</feature>